<keyword evidence="2" id="KW-1185">Reference proteome</keyword>
<dbReference type="AlphaFoldDB" id="A0A5J4Z110"/>
<comment type="caution">
    <text evidence="1">The sequence shown here is derived from an EMBL/GenBank/DDBJ whole genome shotgun (WGS) entry which is preliminary data.</text>
</comment>
<name>A0A5J4Z110_PORPP</name>
<dbReference type="EMBL" id="VRMN01000002">
    <property type="protein sequence ID" value="KAA8496594.1"/>
    <property type="molecule type" value="Genomic_DNA"/>
</dbReference>
<reference evidence="2" key="1">
    <citation type="journal article" date="2019" name="Nat. Commun.">
        <title>Expansion of phycobilisome linker gene families in mesophilic red algae.</title>
        <authorList>
            <person name="Lee J."/>
            <person name="Kim D."/>
            <person name="Bhattacharya D."/>
            <person name="Yoon H.S."/>
        </authorList>
    </citation>
    <scope>NUCLEOTIDE SEQUENCE [LARGE SCALE GENOMIC DNA]</scope>
    <source>
        <strain evidence="2">CCMP 1328</strain>
    </source>
</reference>
<protein>
    <submittedName>
        <fullName evidence="1">Uncharacterized protein</fullName>
    </submittedName>
</protein>
<evidence type="ECO:0000313" key="1">
    <source>
        <dbReference type="EMBL" id="KAA8496594.1"/>
    </source>
</evidence>
<dbReference type="SUPFAM" id="SSF50814">
    <property type="entry name" value="Lipocalins"/>
    <property type="match status" value="1"/>
</dbReference>
<proteinExistence type="predicted"/>
<sequence>MVYDALGGGEGESLSRLKEQWAGVWHGRATQWSAATGSCITADSARFEYVVSNARVEQNDSGDDALTRVSGEITTGAGEQSRHAFTLRYNCEDVFVFSDGGSFSSEHWMFEGYPYGPRGASAGFLTTMAIEHCVSLSATERFRCFVCYDAAKCLERIVLCEEVRDACWENRDPLSIVSLLGTWQGQARMKRSKVAGSGFMNFDLISTFGWDGEAAVRRSQKMQARLSDALISEKSASDAQQKRPKVPATVDEILRLNNVSQGAAKQEEPTITTTYGEYDGNNRIILGSAPHTHVMYLLSHGAYVVSPASLDLNVPWNSEFALHLSEDNRKRVVRLYTKDNVPASDVLSVESRL</sequence>
<dbReference type="OrthoDB" id="10637544at2759"/>
<dbReference type="Gene3D" id="2.40.128.20">
    <property type="match status" value="2"/>
</dbReference>
<evidence type="ECO:0000313" key="2">
    <source>
        <dbReference type="Proteomes" id="UP000324585"/>
    </source>
</evidence>
<dbReference type="Proteomes" id="UP000324585">
    <property type="component" value="Unassembled WGS sequence"/>
</dbReference>
<gene>
    <name evidence="1" type="ORF">FVE85_0323</name>
</gene>
<organism evidence="1 2">
    <name type="scientific">Porphyridium purpureum</name>
    <name type="common">Red alga</name>
    <name type="synonym">Porphyridium cruentum</name>
    <dbReference type="NCBI Taxonomy" id="35688"/>
    <lineage>
        <taxon>Eukaryota</taxon>
        <taxon>Rhodophyta</taxon>
        <taxon>Bangiophyceae</taxon>
        <taxon>Porphyridiales</taxon>
        <taxon>Porphyridiaceae</taxon>
        <taxon>Porphyridium</taxon>
    </lineage>
</organism>
<dbReference type="InterPro" id="IPR012674">
    <property type="entry name" value="Calycin"/>
</dbReference>
<accession>A0A5J4Z110</accession>